<organism evidence="2 3">
    <name type="scientific">Mucilaginibacter paludis DSM 18603</name>
    <dbReference type="NCBI Taxonomy" id="714943"/>
    <lineage>
        <taxon>Bacteria</taxon>
        <taxon>Pseudomonadati</taxon>
        <taxon>Bacteroidota</taxon>
        <taxon>Sphingobacteriia</taxon>
        <taxon>Sphingobacteriales</taxon>
        <taxon>Sphingobacteriaceae</taxon>
        <taxon>Mucilaginibacter</taxon>
    </lineage>
</organism>
<dbReference type="RefSeq" id="WP_008507231.1">
    <property type="nucleotide sequence ID" value="NZ_CM001403.1"/>
</dbReference>
<dbReference type="EMBL" id="CM001403">
    <property type="protein sequence ID" value="EHQ26981.1"/>
    <property type="molecule type" value="Genomic_DNA"/>
</dbReference>
<name>H1YAD8_9SPHI</name>
<sequence>MERPSESEESAYDEFVEQLIQQNRELLERQSASNTKPSEYPAVYIPDYTKDLKQIYDQLNRLSLTYKKENISALFEQMDKKIDAMPKVIPVRHHHHFDPKSKWILVAYFILVIAVSILTGTSIGFATEVYLLKKEITARQADTPTSHAVNVTAKTTPTKNVVKRKPRIHKTMLTGNRIAKPNL</sequence>
<dbReference type="Proteomes" id="UP000002774">
    <property type="component" value="Chromosome"/>
</dbReference>
<dbReference type="STRING" id="714943.Mucpa_2870"/>
<gene>
    <name evidence="2" type="ORF">Mucpa_2870</name>
</gene>
<keyword evidence="1" id="KW-0472">Membrane</keyword>
<reference evidence="2" key="1">
    <citation type="submission" date="2011-09" db="EMBL/GenBank/DDBJ databases">
        <title>The permanent draft genome of Mucilaginibacter paludis DSM 18603.</title>
        <authorList>
            <consortium name="US DOE Joint Genome Institute (JGI-PGF)"/>
            <person name="Lucas S."/>
            <person name="Han J."/>
            <person name="Lapidus A."/>
            <person name="Bruce D."/>
            <person name="Goodwin L."/>
            <person name="Pitluck S."/>
            <person name="Peters L."/>
            <person name="Kyrpides N."/>
            <person name="Mavromatis K."/>
            <person name="Ivanova N."/>
            <person name="Mikhailova N."/>
            <person name="Held B."/>
            <person name="Detter J.C."/>
            <person name="Tapia R."/>
            <person name="Han C."/>
            <person name="Land M."/>
            <person name="Hauser L."/>
            <person name="Markowitz V."/>
            <person name="Cheng J.-F."/>
            <person name="Hugenholtz P."/>
            <person name="Woyke T."/>
            <person name="Wu D."/>
            <person name="Tindall B."/>
            <person name="Brambilla E."/>
            <person name="Klenk H.-P."/>
            <person name="Eisen J.A."/>
        </authorList>
    </citation>
    <scope>NUCLEOTIDE SEQUENCE [LARGE SCALE GENOMIC DNA]</scope>
    <source>
        <strain evidence="2">DSM 18603</strain>
    </source>
</reference>
<evidence type="ECO:0000313" key="2">
    <source>
        <dbReference type="EMBL" id="EHQ26981.1"/>
    </source>
</evidence>
<proteinExistence type="predicted"/>
<dbReference type="AlphaFoldDB" id="H1YAD8"/>
<protein>
    <submittedName>
        <fullName evidence="2">Uncharacterized protein</fullName>
    </submittedName>
</protein>
<evidence type="ECO:0000313" key="3">
    <source>
        <dbReference type="Proteomes" id="UP000002774"/>
    </source>
</evidence>
<keyword evidence="1" id="KW-0812">Transmembrane</keyword>
<evidence type="ECO:0000256" key="1">
    <source>
        <dbReference type="SAM" id="Phobius"/>
    </source>
</evidence>
<keyword evidence="3" id="KW-1185">Reference proteome</keyword>
<dbReference type="HOGENOM" id="CLU_1473632_0_0_10"/>
<accession>H1YAD8</accession>
<dbReference type="OrthoDB" id="794066at2"/>
<keyword evidence="1" id="KW-1133">Transmembrane helix</keyword>
<feature type="transmembrane region" description="Helical" evidence="1">
    <location>
        <begin position="103"/>
        <end position="131"/>
    </location>
</feature>